<evidence type="ECO:0000313" key="10">
    <source>
        <dbReference type="Proteomes" id="UP000242610"/>
    </source>
</evidence>
<evidence type="ECO:0000256" key="3">
    <source>
        <dbReference type="ARBA" id="ARBA00022695"/>
    </source>
</evidence>
<keyword evidence="3" id="KW-0548">Nucleotidyltransferase</keyword>
<keyword evidence="4" id="KW-0235">DNA replication</keyword>
<dbReference type="Gene3D" id="1.20.272.10">
    <property type="match status" value="1"/>
</dbReference>
<dbReference type="Pfam" id="PF21694">
    <property type="entry name" value="DNA_pol3_delta_C"/>
    <property type="match status" value="1"/>
</dbReference>
<dbReference type="EMBL" id="FMBL01000001">
    <property type="protein sequence ID" value="SCC78745.1"/>
    <property type="molecule type" value="Genomic_DNA"/>
</dbReference>
<sequence length="328" mass="35729">MAAEQTKQLPLFVVCIGGDAFLNDREVRDCRDRALRDNPTAEVMELDANETDQYDFDEAVSPSLLSLDSVVVIRHVQNADESLAEAMVGYCRSMADGTETATSVIIAQHDGGQKGRKLIDRLVRAGAEKKAIPELKQADAKLNFVIKCFEREQRRVDPSAARQLVALLGERTGELAAMCSQLCFDFDDEIIGLDHVEQYLTGNAEVTGFAVADEVLAGNSVKAIIDMRAAIIQGIDPIALVGALAMKLRTLAKASAVRSGSISKAEAKTNPWVLKNAMNQLNGWTSDGLSSCIQMLAWVDEQNKTGGDSMYALERCIELIGHKGRRRA</sequence>
<accession>A0A1C4H1G7</accession>
<organism evidence="9 10">
    <name type="scientific">Bifidobacterium commune</name>
    <dbReference type="NCBI Taxonomy" id="1505727"/>
    <lineage>
        <taxon>Bacteria</taxon>
        <taxon>Bacillati</taxon>
        <taxon>Actinomycetota</taxon>
        <taxon>Actinomycetes</taxon>
        <taxon>Bifidobacteriales</taxon>
        <taxon>Bifidobacteriaceae</taxon>
        <taxon>Bifidobacterium</taxon>
    </lineage>
</organism>
<evidence type="ECO:0000256" key="1">
    <source>
        <dbReference type="ARBA" id="ARBA00012417"/>
    </source>
</evidence>
<reference evidence="10" key="1">
    <citation type="submission" date="2016-08" db="EMBL/GenBank/DDBJ databases">
        <authorList>
            <person name="Varghese N."/>
            <person name="Submissions Spin"/>
        </authorList>
    </citation>
    <scope>NUCLEOTIDE SEQUENCE [LARGE SCALE GENOMIC DNA]</scope>
    <source>
        <strain evidence="10">R-52791</strain>
    </source>
</reference>
<evidence type="ECO:0000256" key="5">
    <source>
        <dbReference type="ARBA" id="ARBA00022932"/>
    </source>
</evidence>
<dbReference type="PANTHER" id="PTHR34388">
    <property type="entry name" value="DNA POLYMERASE III SUBUNIT DELTA"/>
    <property type="match status" value="1"/>
</dbReference>
<dbReference type="PANTHER" id="PTHR34388:SF1">
    <property type="entry name" value="DNA POLYMERASE III SUBUNIT DELTA"/>
    <property type="match status" value="1"/>
</dbReference>
<keyword evidence="2" id="KW-0808">Transferase</keyword>
<comment type="similarity">
    <text evidence="6">Belongs to the DNA polymerase HolA subunit family.</text>
</comment>
<dbReference type="InterPro" id="IPR027417">
    <property type="entry name" value="P-loop_NTPase"/>
</dbReference>
<evidence type="ECO:0000259" key="8">
    <source>
        <dbReference type="Pfam" id="PF21694"/>
    </source>
</evidence>
<evidence type="ECO:0000256" key="4">
    <source>
        <dbReference type="ARBA" id="ARBA00022705"/>
    </source>
</evidence>
<dbReference type="InterPro" id="IPR048466">
    <property type="entry name" value="DNA_pol3_delta-like_C"/>
</dbReference>
<dbReference type="AlphaFoldDB" id="A0A1C4H1G7"/>
<protein>
    <recommendedName>
        <fullName evidence="1">DNA-directed DNA polymerase</fullName>
        <ecNumber evidence="1">2.7.7.7</ecNumber>
    </recommendedName>
</protein>
<proteinExistence type="inferred from homology"/>
<evidence type="ECO:0000313" key="9">
    <source>
        <dbReference type="EMBL" id="SCC78745.1"/>
    </source>
</evidence>
<keyword evidence="5" id="KW-0239">DNA-directed DNA polymerase</keyword>
<keyword evidence="10" id="KW-1185">Reference proteome</keyword>
<feature type="domain" description="DNA polymerase III delta subunit-like C-terminal" evidence="8">
    <location>
        <begin position="209"/>
        <end position="314"/>
    </location>
</feature>
<dbReference type="GO" id="GO:0006261">
    <property type="term" value="P:DNA-templated DNA replication"/>
    <property type="evidence" value="ECO:0007669"/>
    <property type="project" value="TreeGrafter"/>
</dbReference>
<dbReference type="Gene3D" id="3.40.50.300">
    <property type="entry name" value="P-loop containing nucleotide triphosphate hydrolases"/>
    <property type="match status" value="1"/>
</dbReference>
<gene>
    <name evidence="9" type="ORF">GA0061077_0403</name>
</gene>
<dbReference type="Proteomes" id="UP000242610">
    <property type="component" value="Unassembled WGS sequence"/>
</dbReference>
<dbReference type="SUPFAM" id="SSF48019">
    <property type="entry name" value="post-AAA+ oligomerization domain-like"/>
    <property type="match status" value="1"/>
</dbReference>
<evidence type="ECO:0000256" key="6">
    <source>
        <dbReference type="ARBA" id="ARBA00034754"/>
    </source>
</evidence>
<evidence type="ECO:0000256" key="7">
    <source>
        <dbReference type="ARBA" id="ARBA00049244"/>
    </source>
</evidence>
<name>A0A1C4H1G7_9BIFI</name>
<dbReference type="STRING" id="1505727.GA0061077_0403"/>
<dbReference type="NCBIfam" id="TIGR01128">
    <property type="entry name" value="holA"/>
    <property type="match status" value="1"/>
</dbReference>
<dbReference type="GO" id="GO:0003887">
    <property type="term" value="F:DNA-directed DNA polymerase activity"/>
    <property type="evidence" value="ECO:0007669"/>
    <property type="project" value="UniProtKB-KW"/>
</dbReference>
<dbReference type="InterPro" id="IPR008921">
    <property type="entry name" value="DNA_pol3_clamp-load_cplx_C"/>
</dbReference>
<dbReference type="EC" id="2.7.7.7" evidence="1"/>
<comment type="catalytic activity">
    <reaction evidence="7">
        <text>DNA(n) + a 2'-deoxyribonucleoside 5'-triphosphate = DNA(n+1) + diphosphate</text>
        <dbReference type="Rhea" id="RHEA:22508"/>
        <dbReference type="Rhea" id="RHEA-COMP:17339"/>
        <dbReference type="Rhea" id="RHEA-COMP:17340"/>
        <dbReference type="ChEBI" id="CHEBI:33019"/>
        <dbReference type="ChEBI" id="CHEBI:61560"/>
        <dbReference type="ChEBI" id="CHEBI:173112"/>
        <dbReference type="EC" id="2.7.7.7"/>
    </reaction>
</comment>
<dbReference type="GO" id="GO:0003677">
    <property type="term" value="F:DNA binding"/>
    <property type="evidence" value="ECO:0007669"/>
    <property type="project" value="InterPro"/>
</dbReference>
<evidence type="ECO:0000256" key="2">
    <source>
        <dbReference type="ARBA" id="ARBA00022679"/>
    </source>
</evidence>
<dbReference type="InterPro" id="IPR005790">
    <property type="entry name" value="DNA_polIII_delta"/>
</dbReference>
<dbReference type="RefSeq" id="WP_091847246.1">
    <property type="nucleotide sequence ID" value="NZ_FMBL01000001.1"/>
</dbReference>
<dbReference type="GO" id="GO:0009360">
    <property type="term" value="C:DNA polymerase III complex"/>
    <property type="evidence" value="ECO:0007669"/>
    <property type="project" value="TreeGrafter"/>
</dbReference>
<dbReference type="OrthoDB" id="8478864at2"/>